<keyword evidence="6" id="KW-0694">RNA-binding</keyword>
<dbReference type="Pfam" id="PF00347">
    <property type="entry name" value="Ribosomal_L6"/>
    <property type="match status" value="2"/>
</dbReference>
<comment type="similarity">
    <text evidence="5">Belongs to the universal ribosomal protein uL6 family.</text>
</comment>
<protein>
    <recommendedName>
        <fullName evidence="3 4">50S ribosomal protein L6</fullName>
    </recommendedName>
</protein>
<evidence type="ECO:0000313" key="9">
    <source>
        <dbReference type="Proteomes" id="UP000178425"/>
    </source>
</evidence>
<dbReference type="GO" id="GO:0002181">
    <property type="term" value="P:cytoplasmic translation"/>
    <property type="evidence" value="ECO:0007669"/>
    <property type="project" value="TreeGrafter"/>
</dbReference>
<organism evidence="8 9">
    <name type="scientific">Candidatus Giovannonibacteria bacterium RIFCSPHIGHO2_02_43_13</name>
    <dbReference type="NCBI Taxonomy" id="1798330"/>
    <lineage>
        <taxon>Bacteria</taxon>
        <taxon>Candidatus Giovannoniibacteriota</taxon>
    </lineage>
</organism>
<dbReference type="AlphaFoldDB" id="A0A1F5WUS0"/>
<dbReference type="PIRSF" id="PIRSF002162">
    <property type="entry name" value="Ribosomal_L6"/>
    <property type="match status" value="1"/>
</dbReference>
<gene>
    <name evidence="8" type="ORF">A2W54_01515</name>
</gene>
<dbReference type="NCBIfam" id="TIGR03654">
    <property type="entry name" value="L6_bact"/>
    <property type="match status" value="1"/>
</dbReference>
<dbReference type="GO" id="GO:0019843">
    <property type="term" value="F:rRNA binding"/>
    <property type="evidence" value="ECO:0007669"/>
    <property type="project" value="UniProtKB-UniRule"/>
</dbReference>
<feature type="domain" description="Large ribosomal subunit protein uL6 alpha-beta" evidence="7">
    <location>
        <begin position="91"/>
        <end position="163"/>
    </location>
</feature>
<reference evidence="8 9" key="1">
    <citation type="journal article" date="2016" name="Nat. Commun.">
        <title>Thousands of microbial genomes shed light on interconnected biogeochemical processes in an aquifer system.</title>
        <authorList>
            <person name="Anantharaman K."/>
            <person name="Brown C.T."/>
            <person name="Hug L.A."/>
            <person name="Sharon I."/>
            <person name="Castelle C.J."/>
            <person name="Probst A.J."/>
            <person name="Thomas B.C."/>
            <person name="Singh A."/>
            <person name="Wilkins M.J."/>
            <person name="Karaoz U."/>
            <person name="Brodie E.L."/>
            <person name="Williams K.H."/>
            <person name="Hubbard S.S."/>
            <person name="Banfield J.F."/>
        </authorList>
    </citation>
    <scope>NUCLEOTIDE SEQUENCE [LARGE SCALE GENOMIC DNA]</scope>
</reference>
<evidence type="ECO:0000259" key="7">
    <source>
        <dbReference type="Pfam" id="PF00347"/>
    </source>
</evidence>
<evidence type="ECO:0000256" key="1">
    <source>
        <dbReference type="ARBA" id="ARBA00022980"/>
    </source>
</evidence>
<dbReference type="InterPro" id="IPR000702">
    <property type="entry name" value="Ribosomal_uL6-like"/>
</dbReference>
<proteinExistence type="inferred from homology"/>
<evidence type="ECO:0000256" key="3">
    <source>
        <dbReference type="ARBA" id="ARBA00035454"/>
    </source>
</evidence>
<evidence type="ECO:0000256" key="6">
    <source>
        <dbReference type="RuleBase" id="RU003870"/>
    </source>
</evidence>
<dbReference type="Gene3D" id="3.90.930.12">
    <property type="entry name" value="Ribosomal protein L6, alpha-beta domain"/>
    <property type="match status" value="2"/>
</dbReference>
<dbReference type="EMBL" id="MFHI01000005">
    <property type="protein sequence ID" value="OGF79390.1"/>
    <property type="molecule type" value="Genomic_DNA"/>
</dbReference>
<dbReference type="SUPFAM" id="SSF56053">
    <property type="entry name" value="Ribosomal protein L6"/>
    <property type="match status" value="2"/>
</dbReference>
<dbReference type="PANTHER" id="PTHR11655">
    <property type="entry name" value="60S/50S RIBOSOMAL PROTEIN L6/L9"/>
    <property type="match status" value="1"/>
</dbReference>
<evidence type="ECO:0000256" key="2">
    <source>
        <dbReference type="ARBA" id="ARBA00023274"/>
    </source>
</evidence>
<evidence type="ECO:0000256" key="5">
    <source>
        <dbReference type="RuleBase" id="RU003869"/>
    </source>
</evidence>
<dbReference type="GO" id="GO:0003735">
    <property type="term" value="F:structural constituent of ribosome"/>
    <property type="evidence" value="ECO:0007669"/>
    <property type="project" value="UniProtKB-UniRule"/>
</dbReference>
<dbReference type="GO" id="GO:0022625">
    <property type="term" value="C:cytosolic large ribosomal subunit"/>
    <property type="evidence" value="ECO:0007669"/>
    <property type="project" value="UniProtKB-UniRule"/>
</dbReference>
<dbReference type="PANTHER" id="PTHR11655:SF14">
    <property type="entry name" value="LARGE RIBOSOMAL SUBUNIT PROTEIN UL6M"/>
    <property type="match status" value="1"/>
</dbReference>
<keyword evidence="1 5" id="KW-0689">Ribosomal protein</keyword>
<dbReference type="InterPro" id="IPR002358">
    <property type="entry name" value="Ribosomal_uL6_CS"/>
</dbReference>
<evidence type="ECO:0000256" key="4">
    <source>
        <dbReference type="NCBIfam" id="TIGR03654"/>
    </source>
</evidence>
<dbReference type="PROSITE" id="PS00525">
    <property type="entry name" value="RIBOSOMAL_L6_1"/>
    <property type="match status" value="1"/>
</dbReference>
<dbReference type="InterPro" id="IPR020040">
    <property type="entry name" value="Ribosomal_uL6_a/b-dom"/>
</dbReference>
<dbReference type="InterPro" id="IPR036789">
    <property type="entry name" value="Ribosomal_uL6-like_a/b-dom_sf"/>
</dbReference>
<accession>A0A1F5WUS0</accession>
<evidence type="ECO:0000313" key="8">
    <source>
        <dbReference type="EMBL" id="OGF79390.1"/>
    </source>
</evidence>
<dbReference type="Proteomes" id="UP000178425">
    <property type="component" value="Unassembled WGS sequence"/>
</dbReference>
<keyword evidence="2 5" id="KW-0687">Ribonucleoprotein</keyword>
<dbReference type="PRINTS" id="PR00059">
    <property type="entry name" value="RIBOSOMALL6"/>
</dbReference>
<feature type="domain" description="Large ribosomal subunit protein uL6 alpha-beta" evidence="7">
    <location>
        <begin position="11"/>
        <end position="82"/>
    </location>
</feature>
<keyword evidence="6" id="KW-0699">rRNA-binding</keyword>
<dbReference type="InterPro" id="IPR019906">
    <property type="entry name" value="Ribosomal_uL6_bac-type"/>
</dbReference>
<name>A0A1F5WUS0_9BACT</name>
<comment type="caution">
    <text evidence="8">The sequence shown here is derived from an EMBL/GenBank/DDBJ whole genome shotgun (WGS) entry which is preliminary data.</text>
</comment>
<comment type="function">
    <text evidence="6">This protein binds to the 23S rRNA, and is important in its secondary structure. It is located near the subunit interface in the base of the L7/L12 stalk, and near the tRNA binding site of the peptidyltransferase center.</text>
</comment>
<sequence>MSRLAKKPILIPTDVKVTRAGRDIVFNGPKGEVRRHFPENVVIKLENAFLQLTSKVGGKNNKALLGTAAAHSKAAMIGVKDGYEKKLELDGVGYKVQLDGQKLVLSLGLTHKVIIEPSKTIVFKVEKNAITVSGVDKEEVGRVSAEIRMKKPPEPYKGKGIHYLGEIIRRKAGKKAVSAA</sequence>